<name>A0AAD1BYM6_METFU</name>
<dbReference type="Gene3D" id="3.30.2310.40">
    <property type="match status" value="1"/>
</dbReference>
<reference evidence="1 2" key="2">
    <citation type="journal article" date="2017" name="Int. J. Syst. Evol. Microbiol.">
        <title>Pseudomonas furukawaii sp. nov., a polychlorinated biphenyl-degrading bacterium isolated from biphenyl-contaminated soil in Japan.</title>
        <authorList>
            <person name="Kimura N."/>
            <person name="Watanabe T."/>
            <person name="Suenaga H."/>
            <person name="Fujihara H."/>
            <person name="Futagami T."/>
            <person name="Goto M."/>
            <person name="Hanada S."/>
            <person name="Hirose J."/>
        </authorList>
    </citation>
    <scope>NUCLEOTIDE SEQUENCE [LARGE SCALE GENOMIC DNA]</scope>
    <source>
        <strain evidence="2">DSM 10086 / NBRC 110670 / KF707</strain>
    </source>
</reference>
<dbReference type="InterPro" id="IPR038493">
    <property type="entry name" value="MqsR_sf"/>
</dbReference>
<proteinExistence type="predicted"/>
<reference evidence="2" key="1">
    <citation type="submission" date="2015-05" db="EMBL/GenBank/DDBJ databases">
        <title>Draft genome sequencing of a biphenyl-degrading bacterium, Pseudomonas balearica KF707 (=NBRC110670).</title>
        <authorList>
            <person name="Kimura N."/>
            <person name="Hirose J."/>
            <person name="Watanabe T."/>
            <person name="Suenaga H."/>
            <person name="Fujihara H."/>
            <person name="Noguchi M."/>
            <person name="Hashimoto M."/>
            <person name="Shimodaira J."/>
            <person name="Tsuchikane K."/>
            <person name="Hosoyama A."/>
            <person name="Yamazoe A."/>
            <person name="Fujita N."/>
            <person name="Furukawa K."/>
        </authorList>
    </citation>
    <scope>NUCLEOTIDE SEQUENCE [LARGE SCALE GENOMIC DNA]</scope>
    <source>
        <strain evidence="2">DSM 10086 / NBRC 110670 / KF707</strain>
    </source>
</reference>
<dbReference type="EMBL" id="AP014862">
    <property type="protein sequence ID" value="BAU72892.1"/>
    <property type="molecule type" value="Genomic_DNA"/>
</dbReference>
<protein>
    <submittedName>
        <fullName evidence="1">Toxin mRNA interferase YgiU</fullName>
    </submittedName>
</protein>
<gene>
    <name evidence="1" type="ORF">KF707C_12040</name>
</gene>
<dbReference type="GO" id="GO:0009372">
    <property type="term" value="P:quorum sensing"/>
    <property type="evidence" value="ECO:0007669"/>
    <property type="project" value="InterPro"/>
</dbReference>
<dbReference type="GO" id="GO:0017148">
    <property type="term" value="P:negative regulation of translation"/>
    <property type="evidence" value="ECO:0007669"/>
    <property type="project" value="InterPro"/>
</dbReference>
<dbReference type="InterPro" id="IPR031451">
    <property type="entry name" value="MqsR_toxin"/>
</dbReference>
<dbReference type="Pfam" id="PF15723">
    <property type="entry name" value="MqsR_toxin"/>
    <property type="match status" value="1"/>
</dbReference>
<dbReference type="Proteomes" id="UP000218554">
    <property type="component" value="Chromosome"/>
</dbReference>
<dbReference type="AlphaFoldDB" id="A0AAD1BYM6"/>
<accession>A0AAD1BYM6</accession>
<dbReference type="GO" id="GO:0044010">
    <property type="term" value="P:single-species biofilm formation"/>
    <property type="evidence" value="ECO:0007669"/>
    <property type="project" value="InterPro"/>
</dbReference>
<evidence type="ECO:0000313" key="1">
    <source>
        <dbReference type="EMBL" id="BAU72892.1"/>
    </source>
</evidence>
<keyword evidence="2" id="KW-1185">Reference proteome</keyword>
<dbReference type="KEGG" id="pfuw:KF707C_12040"/>
<sequence>MALVPADFYKSMTTHADHRVWQDVYRTHTEAGEVYLKLTIIDDVLILSFKEL</sequence>
<evidence type="ECO:0000313" key="2">
    <source>
        <dbReference type="Proteomes" id="UP000218554"/>
    </source>
</evidence>
<organism evidence="1 2">
    <name type="scientific">Metapseudomonas furukawaii</name>
    <name type="common">Pseudomonas furukawaii</name>
    <dbReference type="NCBI Taxonomy" id="1149133"/>
    <lineage>
        <taxon>Bacteria</taxon>
        <taxon>Pseudomonadati</taxon>
        <taxon>Pseudomonadota</taxon>
        <taxon>Gammaproteobacteria</taxon>
        <taxon>Pseudomonadales</taxon>
        <taxon>Pseudomonadaceae</taxon>
        <taxon>Metapseudomonas</taxon>
    </lineage>
</organism>